<evidence type="ECO:0000313" key="3">
    <source>
        <dbReference type="Proteomes" id="UP001457282"/>
    </source>
</evidence>
<feature type="compositionally biased region" description="Acidic residues" evidence="1">
    <location>
        <begin position="13"/>
        <end position="31"/>
    </location>
</feature>
<feature type="compositionally biased region" description="Basic residues" evidence="1">
    <location>
        <begin position="85"/>
        <end position="94"/>
    </location>
</feature>
<accession>A0AAW1VQT2</accession>
<evidence type="ECO:0008006" key="4">
    <source>
        <dbReference type="Google" id="ProtNLM"/>
    </source>
</evidence>
<feature type="compositionally biased region" description="Acidic residues" evidence="1">
    <location>
        <begin position="46"/>
        <end position="63"/>
    </location>
</feature>
<protein>
    <recommendedName>
        <fullName evidence="4">Transcription factor 25</fullName>
    </recommendedName>
</protein>
<dbReference type="Pfam" id="PF04910">
    <property type="entry name" value="Tcf25"/>
    <property type="match status" value="1"/>
</dbReference>
<evidence type="ECO:0000313" key="2">
    <source>
        <dbReference type="EMBL" id="KAK9910040.1"/>
    </source>
</evidence>
<dbReference type="InterPro" id="IPR006994">
    <property type="entry name" value="TCF25/Rqc1"/>
</dbReference>
<proteinExistence type="predicted"/>
<dbReference type="EMBL" id="JBEDUW010000007">
    <property type="protein sequence ID" value="KAK9910040.1"/>
    <property type="molecule type" value="Genomic_DNA"/>
</dbReference>
<comment type="caution">
    <text evidence="2">The sequence shown here is derived from an EMBL/GenBank/DDBJ whole genome shotgun (WGS) entry which is preliminary data.</text>
</comment>
<dbReference type="PANTHER" id="PTHR22684">
    <property type="entry name" value="NULP1-RELATED"/>
    <property type="match status" value="1"/>
</dbReference>
<dbReference type="Proteomes" id="UP001457282">
    <property type="component" value="Unassembled WGS sequence"/>
</dbReference>
<name>A0AAW1VQT2_RUBAR</name>
<dbReference type="PANTHER" id="PTHR22684:SF0">
    <property type="entry name" value="RIBOSOME QUALITY CONTROL COMPLEX SUBUNIT TCF25"/>
    <property type="match status" value="1"/>
</dbReference>
<organism evidence="2 3">
    <name type="scientific">Rubus argutus</name>
    <name type="common">Southern blackberry</name>
    <dbReference type="NCBI Taxonomy" id="59490"/>
    <lineage>
        <taxon>Eukaryota</taxon>
        <taxon>Viridiplantae</taxon>
        <taxon>Streptophyta</taxon>
        <taxon>Embryophyta</taxon>
        <taxon>Tracheophyta</taxon>
        <taxon>Spermatophyta</taxon>
        <taxon>Magnoliopsida</taxon>
        <taxon>eudicotyledons</taxon>
        <taxon>Gunneridae</taxon>
        <taxon>Pentapetalae</taxon>
        <taxon>rosids</taxon>
        <taxon>fabids</taxon>
        <taxon>Rosales</taxon>
        <taxon>Rosaceae</taxon>
        <taxon>Rosoideae</taxon>
        <taxon>Rosoideae incertae sedis</taxon>
        <taxon>Rubus</taxon>
    </lineage>
</organism>
<evidence type="ECO:0000256" key="1">
    <source>
        <dbReference type="SAM" id="MobiDB-lite"/>
    </source>
</evidence>
<reference evidence="2 3" key="1">
    <citation type="journal article" date="2023" name="G3 (Bethesda)">
        <title>A chromosome-length genome assembly and annotation of blackberry (Rubus argutus, cv. 'Hillquist').</title>
        <authorList>
            <person name="Bruna T."/>
            <person name="Aryal R."/>
            <person name="Dudchenko O."/>
            <person name="Sargent D.J."/>
            <person name="Mead D."/>
            <person name="Buti M."/>
            <person name="Cavallini A."/>
            <person name="Hytonen T."/>
            <person name="Andres J."/>
            <person name="Pham M."/>
            <person name="Weisz D."/>
            <person name="Mascagni F."/>
            <person name="Usai G."/>
            <person name="Natali L."/>
            <person name="Bassil N."/>
            <person name="Fernandez G.E."/>
            <person name="Lomsadze A."/>
            <person name="Armour M."/>
            <person name="Olukolu B."/>
            <person name="Poorten T."/>
            <person name="Britton C."/>
            <person name="Davik J."/>
            <person name="Ashrafi H."/>
            <person name="Aiden E.L."/>
            <person name="Borodovsky M."/>
            <person name="Worthington M."/>
        </authorList>
    </citation>
    <scope>NUCLEOTIDE SEQUENCE [LARGE SCALE GENOMIC DNA]</scope>
    <source>
        <strain evidence="2">PI 553951</strain>
    </source>
</reference>
<dbReference type="GO" id="GO:1990112">
    <property type="term" value="C:RQC complex"/>
    <property type="evidence" value="ECO:0007669"/>
    <property type="project" value="TreeGrafter"/>
</dbReference>
<gene>
    <name evidence="2" type="ORF">M0R45_034017</name>
</gene>
<keyword evidence="3" id="KW-1185">Reference proteome</keyword>
<dbReference type="AlphaFoldDB" id="A0AAW1VQT2"/>
<feature type="region of interest" description="Disordered" evidence="1">
    <location>
        <begin position="1"/>
        <end position="111"/>
    </location>
</feature>
<sequence length="585" mass="66978">MSVRLLKKVLKEQEEEERQLESDHEEEEDDDRQLNAKAKINPFDLLNDDDDHQEEEDESETVDEPSTVVPELKHNADVVSTSSQKSKKKKKKKGKEGPSSSTTPKVEKSADEFHEAFYSDVHERQAEMRASGDVAKRSYENYVPFILQVDPKYLNANNEMRRIFGSKVVKSFEKNQQSGSSRMVRGGRRGGVHRKSFLVTPSEHWPRWDGSFNMELLNSSNGYYDYRYAYSSAYRQAQSAFESAKAIHDLNAIASVLLYYPYHLDSLLTMAEYFKFVGEHQMSADAISKCLYALECAWSPMFTPFKGDCQVKYSHEANKPLFIALFTHMKKEYAWLERFSEEYKSDNTLWLFPNFSYSLAICRLYLEKEESSKGSGMETTKATSTDLMKQALMLHPTVLKKLVAKVPLKERVWTDILKNAFFQADQVGIPSLDHLINIYVESNHIIWRLPELQKLLRDAAHLVIETLRQNSSEKNDWACVRKESFSSDKNEYSHLLVSDFSYTLPAAPPENLQHFMANARMEDVVHNEQLLGNPNEGGHAPRDVANRNPLAVLFESVLPWVHYGDGAGVEEENQQNGHGPGNEGD</sequence>